<dbReference type="RefSeq" id="WP_102521068.1">
    <property type="nucleotide sequence ID" value="NZ_LT960611.1"/>
</dbReference>
<accession>A0A2N8Z8E0</accession>
<sequence length="279" mass="30848">MKLKKYGLPTLCLAASVLSFGASAIERNDIPSCYDYADVSEFKLGHAERELFVIVDKTINLDTNLKKSVHQQMQRFNQAGDKITIITFSALAKGAYTDVVFSGTFESALGKKSRDNMNRMKLHKLDQCLEQQKGAINAIHKALAASFPQEEINYPQTELVGTLMNLSDDLIKRSTSSRKIVLVVSDMLENSATISFYKKGSVYLPDANKALTIIDKAGFTGDFDGSEVYVIGAGYVEGAKRYSSQKSVNELENFWRAVFTTNNAKLVQFGKPSLLVAIQ</sequence>
<organism evidence="2 3">
    <name type="scientific">Vibrio tapetis subsp. tapetis</name>
    <dbReference type="NCBI Taxonomy" id="1671868"/>
    <lineage>
        <taxon>Bacteria</taxon>
        <taxon>Pseudomonadati</taxon>
        <taxon>Pseudomonadota</taxon>
        <taxon>Gammaproteobacteria</taxon>
        <taxon>Vibrionales</taxon>
        <taxon>Vibrionaceae</taxon>
        <taxon>Vibrio</taxon>
    </lineage>
</organism>
<feature type="signal peptide" evidence="1">
    <location>
        <begin position="1"/>
        <end position="24"/>
    </location>
</feature>
<name>A0A2N8Z8E0_9VIBR</name>
<dbReference type="EMBL" id="LT960611">
    <property type="protein sequence ID" value="SON48146.1"/>
    <property type="molecule type" value="Genomic_DNA"/>
</dbReference>
<evidence type="ECO:0000313" key="2">
    <source>
        <dbReference type="EMBL" id="SON48146.1"/>
    </source>
</evidence>
<evidence type="ECO:0000256" key="1">
    <source>
        <dbReference type="SAM" id="SignalP"/>
    </source>
</evidence>
<reference evidence="2 3" key="1">
    <citation type="submission" date="2017-10" db="EMBL/GenBank/DDBJ databases">
        <authorList>
            <person name="Banno H."/>
            <person name="Chua N.-H."/>
        </authorList>
    </citation>
    <scope>NUCLEOTIDE SEQUENCE [LARGE SCALE GENOMIC DNA]</scope>
    <source>
        <strain evidence="2">Vibrio tapetis CECT4600</strain>
    </source>
</reference>
<evidence type="ECO:0000313" key="3">
    <source>
        <dbReference type="Proteomes" id="UP000235828"/>
    </source>
</evidence>
<keyword evidence="3" id="KW-1185">Reference proteome</keyword>
<dbReference type="OrthoDB" id="5365915at2"/>
<dbReference type="KEGG" id="vta:A0167"/>
<dbReference type="AlphaFoldDB" id="A0A2N8Z8E0"/>
<gene>
    <name evidence="2" type="ORF">VTAP4600_A0167</name>
</gene>
<feature type="chain" id="PRO_5014608172" description="VWFA domain-containing protein" evidence="1">
    <location>
        <begin position="25"/>
        <end position="279"/>
    </location>
</feature>
<proteinExistence type="predicted"/>
<evidence type="ECO:0008006" key="4">
    <source>
        <dbReference type="Google" id="ProtNLM"/>
    </source>
</evidence>
<protein>
    <recommendedName>
        <fullName evidence="4">VWFA domain-containing protein</fullName>
    </recommendedName>
</protein>
<keyword evidence="1" id="KW-0732">Signal</keyword>
<dbReference type="Proteomes" id="UP000235828">
    <property type="component" value="Chromosome A"/>
</dbReference>